<proteinExistence type="predicted"/>
<dbReference type="Proteomes" id="UP000826212">
    <property type="component" value="Chromosome"/>
</dbReference>
<sequence length="188" mass="21724">MKHKIVLPLLFILMVIFQFAVPLKMVRDCEHTLTHGNVYKFKTKPIDPTDPFRGKYVALSFEADNISVNNEVKFESDEPLFVTIVTDEEGYAKISQVWREEPTQSNLDYFKVNVNYYGTSKDPNKLVLKFPFDRFYMSEHKAKRAENTYRNASRANKSDTYGVVRVEKGMAVIENVMINGVPITDLVK</sequence>
<name>A0AC61NQ49_9BACT</name>
<evidence type="ECO:0000313" key="2">
    <source>
        <dbReference type="Proteomes" id="UP000826212"/>
    </source>
</evidence>
<keyword evidence="2" id="KW-1185">Reference proteome</keyword>
<evidence type="ECO:0000313" key="1">
    <source>
        <dbReference type="EMBL" id="QZE15844.1"/>
    </source>
</evidence>
<reference evidence="1" key="1">
    <citation type="submission" date="2021-08" db="EMBL/GenBank/DDBJ databases">
        <title>Novel anaerobic bacterium isolated from sea squirt in East Sea, Republic of Korea.</title>
        <authorList>
            <person name="Nguyen T.H."/>
            <person name="Li Z."/>
            <person name="Lee Y.-J."/>
            <person name="Ko J."/>
            <person name="Kim S.-G."/>
        </authorList>
    </citation>
    <scope>NUCLEOTIDE SEQUENCE</scope>
    <source>
        <strain evidence="1">KCTC 25031</strain>
    </source>
</reference>
<accession>A0AC61NQ49</accession>
<gene>
    <name evidence="1" type="ORF">K4L44_08440</name>
</gene>
<dbReference type="EMBL" id="CP081303">
    <property type="protein sequence ID" value="QZE15844.1"/>
    <property type="molecule type" value="Genomic_DNA"/>
</dbReference>
<organism evidence="1 2">
    <name type="scientific">Halosquirtibacter laminarini</name>
    <dbReference type="NCBI Taxonomy" id="3374600"/>
    <lineage>
        <taxon>Bacteria</taxon>
        <taxon>Pseudomonadati</taxon>
        <taxon>Bacteroidota</taxon>
        <taxon>Bacteroidia</taxon>
        <taxon>Marinilabiliales</taxon>
        <taxon>Prolixibacteraceae</taxon>
        <taxon>Halosquirtibacter</taxon>
    </lineage>
</organism>
<protein>
    <submittedName>
        <fullName evidence="1">GDYXXLXY domain-containing protein</fullName>
    </submittedName>
</protein>